<dbReference type="Gene3D" id="3.40.190.290">
    <property type="match status" value="1"/>
</dbReference>
<evidence type="ECO:0000313" key="7">
    <source>
        <dbReference type="EMBL" id="OLU04337.1"/>
    </source>
</evidence>
<dbReference type="AlphaFoldDB" id="A0A1H0IPE7"/>
<dbReference type="CDD" id="cd08422">
    <property type="entry name" value="PBP2_CrgA_like"/>
    <property type="match status" value="1"/>
</dbReference>
<evidence type="ECO:0000313" key="8">
    <source>
        <dbReference type="EMBL" id="SDO33225.1"/>
    </source>
</evidence>
<dbReference type="SUPFAM" id="SSF46785">
    <property type="entry name" value="Winged helix' DNA-binding domain"/>
    <property type="match status" value="1"/>
</dbReference>
<keyword evidence="9" id="KW-1185">Reference proteome</keyword>
<dbReference type="EMBL" id="LT629709">
    <property type="protein sequence ID" value="SDO33225.1"/>
    <property type="molecule type" value="Genomic_DNA"/>
</dbReference>
<dbReference type="PROSITE" id="PS50931">
    <property type="entry name" value="HTH_LYSR"/>
    <property type="match status" value="1"/>
</dbReference>
<evidence type="ECO:0000256" key="3">
    <source>
        <dbReference type="ARBA" id="ARBA00023125"/>
    </source>
</evidence>
<sequence>MLDLQRVATFVAVVEAGSFTAAANTLRQTKATVSFNVRRLEDDLGVALLARSTRHTALTEAGERFLIQAKALLEQADYLVECTRGLEGELNGSLRITSTFDFSNYMVLAAIARFSKVHPHLRIDHVASSRPEDLVSERFDVAVRLGSLQDSDHKAVMLGRYAVYPVASPAYLASNPIDGLKDLGNALWIGHSRLSRTAQWLVKGANGRSRKFSISNLPRLYSDSANGLLQLALNDAGVALLPDWVAQDHIEAGRLIHLVPEIVFPHQEVHALYRNATHVPRAVKEFIEYLRSHFTGDRQHSE</sequence>
<organism evidence="8 10">
    <name type="scientific">Pseudomonas reinekei</name>
    <dbReference type="NCBI Taxonomy" id="395598"/>
    <lineage>
        <taxon>Bacteria</taxon>
        <taxon>Pseudomonadati</taxon>
        <taxon>Pseudomonadota</taxon>
        <taxon>Gammaproteobacteria</taxon>
        <taxon>Pseudomonadales</taxon>
        <taxon>Pseudomonadaceae</taxon>
        <taxon>Pseudomonas</taxon>
    </lineage>
</organism>
<dbReference type="InterPro" id="IPR005119">
    <property type="entry name" value="LysR_subst-bd"/>
</dbReference>
<dbReference type="OrthoDB" id="9786526at2"/>
<feature type="domain" description="HTH lysR-type" evidence="5">
    <location>
        <begin position="2"/>
        <end position="59"/>
    </location>
</feature>
<dbReference type="Proteomes" id="UP000198549">
    <property type="component" value="Chromosome I"/>
</dbReference>
<evidence type="ECO:0000313" key="10">
    <source>
        <dbReference type="Proteomes" id="UP000198549"/>
    </source>
</evidence>
<dbReference type="GO" id="GO:0043565">
    <property type="term" value="F:sequence-specific DNA binding"/>
    <property type="evidence" value="ECO:0007669"/>
    <property type="project" value="TreeGrafter"/>
</dbReference>
<evidence type="ECO:0000256" key="4">
    <source>
        <dbReference type="ARBA" id="ARBA00023163"/>
    </source>
</evidence>
<reference evidence="6 11" key="4">
    <citation type="submission" date="2019-09" db="EMBL/GenBank/DDBJ databases">
        <title>Draft genome sequences of 48 bacterial type strains from the CCUG.</title>
        <authorList>
            <person name="Tunovic T."/>
            <person name="Pineiro-Iglesias B."/>
            <person name="Unosson C."/>
            <person name="Inganas E."/>
            <person name="Ohlen M."/>
            <person name="Cardew S."/>
            <person name="Jensie-Markopoulos S."/>
            <person name="Salva-Serra F."/>
            <person name="Jaen-Luchoro D."/>
            <person name="Karlsson R."/>
            <person name="Svensson-Stadler L."/>
            <person name="Chun J."/>
            <person name="Moore E."/>
        </authorList>
    </citation>
    <scope>NUCLEOTIDE SEQUENCE [LARGE SCALE GENOMIC DNA]</scope>
    <source>
        <strain evidence="6 11">CCUG 53116</strain>
    </source>
</reference>
<dbReference type="Pfam" id="PF03466">
    <property type="entry name" value="LysR_substrate"/>
    <property type="match status" value="1"/>
</dbReference>
<proteinExistence type="inferred from homology"/>
<evidence type="ECO:0000256" key="2">
    <source>
        <dbReference type="ARBA" id="ARBA00023015"/>
    </source>
</evidence>
<evidence type="ECO:0000313" key="11">
    <source>
        <dbReference type="Proteomes" id="UP000460142"/>
    </source>
</evidence>
<keyword evidence="3 8" id="KW-0238">DNA-binding</keyword>
<dbReference type="InterPro" id="IPR058163">
    <property type="entry name" value="LysR-type_TF_proteobact-type"/>
</dbReference>
<dbReference type="Pfam" id="PF00126">
    <property type="entry name" value="HTH_1"/>
    <property type="match status" value="1"/>
</dbReference>
<keyword evidence="4" id="KW-0804">Transcription</keyword>
<evidence type="ECO:0000256" key="1">
    <source>
        <dbReference type="ARBA" id="ARBA00009437"/>
    </source>
</evidence>
<gene>
    <name evidence="7" type="ORF">BVK86_08850</name>
    <name evidence="6" type="ORF">F7R15_07225</name>
    <name evidence="8" type="ORF">SAMN04490202_0610</name>
</gene>
<reference evidence="7" key="2">
    <citation type="submission" date="2017-01" db="EMBL/GenBank/DDBJ databases">
        <authorList>
            <person name="Mah S.A."/>
            <person name="Swanson W.J."/>
            <person name="Moy G.W."/>
            <person name="Vacquier V.D."/>
        </authorList>
    </citation>
    <scope>NUCLEOTIDE SEQUENCE [LARGE SCALE GENOMIC DNA]</scope>
    <source>
        <strain evidence="7">MT1</strain>
    </source>
</reference>
<dbReference type="FunFam" id="1.10.10.10:FF:000001">
    <property type="entry name" value="LysR family transcriptional regulator"/>
    <property type="match status" value="1"/>
</dbReference>
<dbReference type="Proteomes" id="UP000186756">
    <property type="component" value="Unassembled WGS sequence"/>
</dbReference>
<accession>A0A1H0IPE7</accession>
<reference evidence="9" key="3">
    <citation type="submission" date="2017-01" db="EMBL/GenBank/DDBJ databases">
        <authorList>
            <person name="Poblete-Castro I."/>
        </authorList>
    </citation>
    <scope>NUCLEOTIDE SEQUENCE [LARGE SCALE GENOMIC DNA]</scope>
    <source>
        <strain evidence="9">DSM 18361 / CCUG 53116 / MT1</strain>
    </source>
</reference>
<dbReference type="InterPro" id="IPR036390">
    <property type="entry name" value="WH_DNA-bd_sf"/>
</dbReference>
<dbReference type="Proteomes" id="UP000460142">
    <property type="component" value="Unassembled WGS sequence"/>
</dbReference>
<dbReference type="PANTHER" id="PTHR30537:SF66">
    <property type="entry name" value="IRON-REGULATED VIRULENCE REGULATORY PROTEIN IRGB"/>
    <property type="match status" value="1"/>
</dbReference>
<dbReference type="SUPFAM" id="SSF53850">
    <property type="entry name" value="Periplasmic binding protein-like II"/>
    <property type="match status" value="1"/>
</dbReference>
<evidence type="ECO:0000313" key="6">
    <source>
        <dbReference type="EMBL" id="KAB0486665.1"/>
    </source>
</evidence>
<dbReference type="PANTHER" id="PTHR30537">
    <property type="entry name" value="HTH-TYPE TRANSCRIPTIONAL REGULATOR"/>
    <property type="match status" value="1"/>
</dbReference>
<dbReference type="GO" id="GO:0006351">
    <property type="term" value="P:DNA-templated transcription"/>
    <property type="evidence" value="ECO:0007669"/>
    <property type="project" value="TreeGrafter"/>
</dbReference>
<dbReference type="RefSeq" id="WP_075946053.1">
    <property type="nucleotide sequence ID" value="NZ_LT629709.1"/>
</dbReference>
<keyword evidence="2" id="KW-0805">Transcription regulation</keyword>
<name>A0A1H0IPE7_PSERE</name>
<dbReference type="InterPro" id="IPR036388">
    <property type="entry name" value="WH-like_DNA-bd_sf"/>
</dbReference>
<dbReference type="Gene3D" id="1.10.10.10">
    <property type="entry name" value="Winged helix-like DNA-binding domain superfamily/Winged helix DNA-binding domain"/>
    <property type="match status" value="1"/>
</dbReference>
<dbReference type="EMBL" id="MSTQ01000004">
    <property type="protein sequence ID" value="OLU04337.1"/>
    <property type="molecule type" value="Genomic_DNA"/>
</dbReference>
<evidence type="ECO:0000259" key="5">
    <source>
        <dbReference type="PROSITE" id="PS50931"/>
    </source>
</evidence>
<evidence type="ECO:0000313" key="9">
    <source>
        <dbReference type="Proteomes" id="UP000186756"/>
    </source>
</evidence>
<comment type="similarity">
    <text evidence="1">Belongs to the LysR transcriptional regulatory family.</text>
</comment>
<reference evidence="8 10" key="1">
    <citation type="submission" date="2016-10" db="EMBL/GenBank/DDBJ databases">
        <authorList>
            <person name="de Groot N.N."/>
        </authorList>
    </citation>
    <scope>NUCLEOTIDE SEQUENCE [LARGE SCALE GENOMIC DNA]</scope>
    <source>
        <strain evidence="8 10">BS3776</strain>
    </source>
</reference>
<protein>
    <submittedName>
        <fullName evidence="8">DNA-binding transcriptional regulator, LysR family</fullName>
    </submittedName>
    <submittedName>
        <fullName evidence="6">LysR family transcriptional regulator</fullName>
    </submittedName>
</protein>
<dbReference type="InterPro" id="IPR000847">
    <property type="entry name" value="LysR_HTH_N"/>
</dbReference>
<dbReference type="EMBL" id="VZPS01000004">
    <property type="protein sequence ID" value="KAB0486665.1"/>
    <property type="molecule type" value="Genomic_DNA"/>
</dbReference>
<dbReference type="GO" id="GO:0003700">
    <property type="term" value="F:DNA-binding transcription factor activity"/>
    <property type="evidence" value="ECO:0007669"/>
    <property type="project" value="InterPro"/>
</dbReference>